<dbReference type="InterPro" id="IPR003594">
    <property type="entry name" value="HATPase_dom"/>
</dbReference>
<feature type="domain" description="Histidine kinase" evidence="8">
    <location>
        <begin position="148"/>
        <end position="363"/>
    </location>
</feature>
<evidence type="ECO:0000313" key="11">
    <source>
        <dbReference type="Proteomes" id="UP000238762"/>
    </source>
</evidence>
<dbReference type="PANTHER" id="PTHR43547">
    <property type="entry name" value="TWO-COMPONENT HISTIDINE KINASE"/>
    <property type="match status" value="1"/>
</dbReference>
<evidence type="ECO:0000256" key="6">
    <source>
        <dbReference type="ARBA" id="ARBA00023012"/>
    </source>
</evidence>
<evidence type="ECO:0000256" key="5">
    <source>
        <dbReference type="ARBA" id="ARBA00022777"/>
    </source>
</evidence>
<dbReference type="FunFam" id="3.30.565.10:FF:000006">
    <property type="entry name" value="Sensor histidine kinase WalK"/>
    <property type="match status" value="1"/>
</dbReference>
<evidence type="ECO:0000256" key="7">
    <source>
        <dbReference type="PROSITE-ProRule" id="PRU00169"/>
    </source>
</evidence>
<dbReference type="SUPFAM" id="SSF47384">
    <property type="entry name" value="Homodimeric domain of signal transducing histidine kinase"/>
    <property type="match status" value="1"/>
</dbReference>
<dbReference type="Gene3D" id="3.40.50.2300">
    <property type="match status" value="1"/>
</dbReference>
<sequence>MTFSQAGRRDRILVVDDIYDNLLVVQAILEEQDYELILEPDSQRGLALAQAEPPDLLLLDVMMPGLDGYEFTRCLRRNSSLPFFPILLITAHDRSSVVQGLDAGADEFIRKPVDPDELEARVRCLLRLKHSIDERDSMAKLREDFASRLAHDLRTPLVAANRLLKLMREGRYFEVSSPLDQMIDSMIGSNQDLLQMVNNLVEIYRHEANYKNFDFVRFNLCELVQEVVQNLRVLAEDKGLRLELDAAEYTEIYVMGDRSELRRVFTNIIGNGIKFTEAGRVNVALSTDSTEVAIQIQDTGSGIAQSDRSQLFQRFRQGQHNLSESGLGLYLSRHILDAHEGKIEVESELGKGTTFTVKLPLSSLI</sequence>
<comment type="catalytic activity">
    <reaction evidence="1">
        <text>ATP + protein L-histidine = ADP + protein N-phospho-L-histidine.</text>
        <dbReference type="EC" id="2.7.13.3"/>
    </reaction>
</comment>
<dbReference type="SUPFAM" id="SSF52172">
    <property type="entry name" value="CheY-like"/>
    <property type="match status" value="1"/>
</dbReference>
<evidence type="ECO:0000259" key="8">
    <source>
        <dbReference type="PROSITE" id="PS50109"/>
    </source>
</evidence>
<organism evidence="10 11">
    <name type="scientific">Merismopedia glauca CCAP 1448/3</name>
    <dbReference type="NCBI Taxonomy" id="1296344"/>
    <lineage>
        <taxon>Bacteria</taxon>
        <taxon>Bacillati</taxon>
        <taxon>Cyanobacteriota</taxon>
        <taxon>Cyanophyceae</taxon>
        <taxon>Synechococcales</taxon>
        <taxon>Merismopediaceae</taxon>
        <taxon>Merismopedia</taxon>
    </lineage>
</organism>
<dbReference type="InterPro" id="IPR005467">
    <property type="entry name" value="His_kinase_dom"/>
</dbReference>
<dbReference type="EMBL" id="PVWJ01000001">
    <property type="protein sequence ID" value="PSB05234.1"/>
    <property type="molecule type" value="Genomic_DNA"/>
</dbReference>
<dbReference type="AlphaFoldDB" id="A0A2T1CAG2"/>
<dbReference type="CDD" id="cd00082">
    <property type="entry name" value="HisKA"/>
    <property type="match status" value="1"/>
</dbReference>
<dbReference type="InterPro" id="IPR003661">
    <property type="entry name" value="HisK_dim/P_dom"/>
</dbReference>
<feature type="modified residue" description="4-aspartylphosphate" evidence="7">
    <location>
        <position position="60"/>
    </location>
</feature>
<dbReference type="Pfam" id="PF00072">
    <property type="entry name" value="Response_reg"/>
    <property type="match status" value="1"/>
</dbReference>
<evidence type="ECO:0000256" key="4">
    <source>
        <dbReference type="ARBA" id="ARBA00022679"/>
    </source>
</evidence>
<reference evidence="10 11" key="1">
    <citation type="submission" date="2018-02" db="EMBL/GenBank/DDBJ databases">
        <authorList>
            <person name="Cohen D.B."/>
            <person name="Kent A.D."/>
        </authorList>
    </citation>
    <scope>NUCLEOTIDE SEQUENCE [LARGE SCALE GENOMIC DNA]</scope>
    <source>
        <strain evidence="10 11">CCAP 1448/3</strain>
    </source>
</reference>
<evidence type="ECO:0000256" key="3">
    <source>
        <dbReference type="ARBA" id="ARBA00022553"/>
    </source>
</evidence>
<proteinExistence type="predicted"/>
<keyword evidence="4" id="KW-0808">Transferase</keyword>
<reference evidence="10 11" key="2">
    <citation type="submission" date="2018-03" db="EMBL/GenBank/DDBJ databases">
        <title>The ancient ancestry and fast evolution of plastids.</title>
        <authorList>
            <person name="Moore K.R."/>
            <person name="Magnabosco C."/>
            <person name="Momper L."/>
            <person name="Gold D.A."/>
            <person name="Bosak T."/>
            <person name="Fournier G.P."/>
        </authorList>
    </citation>
    <scope>NUCLEOTIDE SEQUENCE [LARGE SCALE GENOMIC DNA]</scope>
    <source>
        <strain evidence="10 11">CCAP 1448/3</strain>
    </source>
</reference>
<dbReference type="Proteomes" id="UP000238762">
    <property type="component" value="Unassembled WGS sequence"/>
</dbReference>
<name>A0A2T1CAG2_9CYAN</name>
<dbReference type="SMART" id="SM00448">
    <property type="entry name" value="REC"/>
    <property type="match status" value="1"/>
</dbReference>
<dbReference type="Gene3D" id="1.10.287.130">
    <property type="match status" value="1"/>
</dbReference>
<evidence type="ECO:0000313" key="10">
    <source>
        <dbReference type="EMBL" id="PSB05234.1"/>
    </source>
</evidence>
<evidence type="ECO:0000259" key="9">
    <source>
        <dbReference type="PROSITE" id="PS50110"/>
    </source>
</evidence>
<dbReference type="SMART" id="SM00387">
    <property type="entry name" value="HATPase_c"/>
    <property type="match status" value="1"/>
</dbReference>
<keyword evidence="3 7" id="KW-0597">Phosphoprotein</keyword>
<evidence type="ECO:0000256" key="2">
    <source>
        <dbReference type="ARBA" id="ARBA00012438"/>
    </source>
</evidence>
<dbReference type="RefSeq" id="WP_106286617.1">
    <property type="nucleotide sequence ID" value="NZ_CAWNTC010000090.1"/>
</dbReference>
<dbReference type="PRINTS" id="PR00344">
    <property type="entry name" value="BCTRLSENSOR"/>
</dbReference>
<dbReference type="SMART" id="SM00388">
    <property type="entry name" value="HisKA"/>
    <property type="match status" value="1"/>
</dbReference>
<dbReference type="PANTHER" id="PTHR43547:SF2">
    <property type="entry name" value="HYBRID SIGNAL TRANSDUCTION HISTIDINE KINASE C"/>
    <property type="match status" value="1"/>
</dbReference>
<dbReference type="InterPro" id="IPR011006">
    <property type="entry name" value="CheY-like_superfamily"/>
</dbReference>
<dbReference type="OrthoDB" id="418136at2"/>
<dbReference type="PROSITE" id="PS50110">
    <property type="entry name" value="RESPONSE_REGULATORY"/>
    <property type="match status" value="1"/>
</dbReference>
<comment type="caution">
    <text evidence="10">The sequence shown here is derived from an EMBL/GenBank/DDBJ whole genome shotgun (WGS) entry which is preliminary data.</text>
</comment>
<dbReference type="InterPro" id="IPR004358">
    <property type="entry name" value="Sig_transdc_His_kin-like_C"/>
</dbReference>
<dbReference type="SUPFAM" id="SSF55874">
    <property type="entry name" value="ATPase domain of HSP90 chaperone/DNA topoisomerase II/histidine kinase"/>
    <property type="match status" value="1"/>
</dbReference>
<accession>A0A2T1CAG2</accession>
<feature type="domain" description="Response regulatory" evidence="9">
    <location>
        <begin position="11"/>
        <end position="126"/>
    </location>
</feature>
<dbReference type="GO" id="GO:0000155">
    <property type="term" value="F:phosphorelay sensor kinase activity"/>
    <property type="evidence" value="ECO:0007669"/>
    <property type="project" value="InterPro"/>
</dbReference>
<dbReference type="EC" id="2.7.13.3" evidence="2"/>
<evidence type="ECO:0000256" key="1">
    <source>
        <dbReference type="ARBA" id="ARBA00000085"/>
    </source>
</evidence>
<keyword evidence="11" id="KW-1185">Reference proteome</keyword>
<keyword evidence="5 10" id="KW-0418">Kinase</keyword>
<protein>
    <recommendedName>
        <fullName evidence="2">histidine kinase</fullName>
        <ecNumber evidence="2">2.7.13.3</ecNumber>
    </recommendedName>
</protein>
<dbReference type="Gene3D" id="3.30.565.10">
    <property type="entry name" value="Histidine kinase-like ATPase, C-terminal domain"/>
    <property type="match status" value="1"/>
</dbReference>
<keyword evidence="6" id="KW-0902">Two-component regulatory system</keyword>
<gene>
    <name evidence="10" type="ORF">C7B64_00050</name>
</gene>
<dbReference type="PROSITE" id="PS50109">
    <property type="entry name" value="HIS_KIN"/>
    <property type="match status" value="1"/>
</dbReference>
<dbReference type="Pfam" id="PF02518">
    <property type="entry name" value="HATPase_c"/>
    <property type="match status" value="1"/>
</dbReference>
<dbReference type="InterPro" id="IPR036097">
    <property type="entry name" value="HisK_dim/P_sf"/>
</dbReference>
<dbReference type="InterPro" id="IPR036890">
    <property type="entry name" value="HATPase_C_sf"/>
</dbReference>
<dbReference type="InterPro" id="IPR001789">
    <property type="entry name" value="Sig_transdc_resp-reg_receiver"/>
</dbReference>
<dbReference type="Pfam" id="PF00512">
    <property type="entry name" value="HisKA"/>
    <property type="match status" value="1"/>
</dbReference>